<keyword evidence="1" id="KW-0472">Membrane</keyword>
<evidence type="ECO:0000313" key="4">
    <source>
        <dbReference type="Proteomes" id="UP000253551"/>
    </source>
</evidence>
<dbReference type="Pfam" id="PF01569">
    <property type="entry name" value="PAP2"/>
    <property type="match status" value="1"/>
</dbReference>
<evidence type="ECO:0000259" key="2">
    <source>
        <dbReference type="SMART" id="SM00014"/>
    </source>
</evidence>
<evidence type="ECO:0000256" key="1">
    <source>
        <dbReference type="SAM" id="Phobius"/>
    </source>
</evidence>
<dbReference type="PANTHER" id="PTHR14969:SF13">
    <property type="entry name" value="AT30094P"/>
    <property type="match status" value="1"/>
</dbReference>
<dbReference type="EMBL" id="PJQM01000395">
    <property type="protein sequence ID" value="RCI05415.1"/>
    <property type="molecule type" value="Genomic_DNA"/>
</dbReference>
<dbReference type="STRING" id="4846.A0A367KT93"/>
<proteinExistence type="predicted"/>
<dbReference type="SMART" id="SM00014">
    <property type="entry name" value="acidPPc"/>
    <property type="match status" value="1"/>
</dbReference>
<gene>
    <name evidence="3" type="ORF">CU098_013143</name>
</gene>
<feature type="transmembrane region" description="Helical" evidence="1">
    <location>
        <begin position="20"/>
        <end position="43"/>
    </location>
</feature>
<name>A0A367KT93_RHIST</name>
<dbReference type="SUPFAM" id="SSF48317">
    <property type="entry name" value="Acid phosphatase/Vanadium-dependent haloperoxidase"/>
    <property type="match status" value="1"/>
</dbReference>
<reference evidence="3 4" key="1">
    <citation type="journal article" date="2018" name="G3 (Bethesda)">
        <title>Phylogenetic and Phylogenomic Definition of Rhizopus Species.</title>
        <authorList>
            <person name="Gryganskyi A.P."/>
            <person name="Golan J."/>
            <person name="Dolatabadi S."/>
            <person name="Mondo S."/>
            <person name="Robb S."/>
            <person name="Idnurm A."/>
            <person name="Muszewska A."/>
            <person name="Steczkiewicz K."/>
            <person name="Masonjones S."/>
            <person name="Liao H.L."/>
            <person name="Gajdeczka M.T."/>
            <person name="Anike F."/>
            <person name="Vuek A."/>
            <person name="Anishchenko I.M."/>
            <person name="Voigt K."/>
            <person name="de Hoog G.S."/>
            <person name="Smith M.E."/>
            <person name="Heitman J."/>
            <person name="Vilgalys R."/>
            <person name="Stajich J.E."/>
        </authorList>
    </citation>
    <scope>NUCLEOTIDE SEQUENCE [LARGE SCALE GENOMIC DNA]</scope>
    <source>
        <strain evidence="3 4">LSU 92-RS-03</strain>
    </source>
</reference>
<dbReference type="GO" id="GO:0042392">
    <property type="term" value="F:sphingosine-1-phosphate phosphatase activity"/>
    <property type="evidence" value="ECO:0007669"/>
    <property type="project" value="TreeGrafter"/>
</dbReference>
<keyword evidence="1" id="KW-0812">Transmembrane</keyword>
<accession>A0A367KT93</accession>
<feature type="transmembrane region" description="Helical" evidence="1">
    <location>
        <begin position="129"/>
        <end position="149"/>
    </location>
</feature>
<organism evidence="3 4">
    <name type="scientific">Rhizopus stolonifer</name>
    <name type="common">Rhizopus nigricans</name>
    <dbReference type="NCBI Taxonomy" id="4846"/>
    <lineage>
        <taxon>Eukaryota</taxon>
        <taxon>Fungi</taxon>
        <taxon>Fungi incertae sedis</taxon>
        <taxon>Mucoromycota</taxon>
        <taxon>Mucoromycotina</taxon>
        <taxon>Mucoromycetes</taxon>
        <taxon>Mucorales</taxon>
        <taxon>Mucorineae</taxon>
        <taxon>Rhizopodaceae</taxon>
        <taxon>Rhizopus</taxon>
    </lineage>
</organism>
<feature type="domain" description="Phosphatidic acid phosphatase type 2/haloperoxidase" evidence="2">
    <location>
        <begin position="29"/>
        <end position="146"/>
    </location>
</feature>
<keyword evidence="4" id="KW-1185">Reference proteome</keyword>
<dbReference type="OrthoDB" id="302705at2759"/>
<dbReference type="InterPro" id="IPR000326">
    <property type="entry name" value="PAP2/HPO"/>
</dbReference>
<evidence type="ECO:0000313" key="3">
    <source>
        <dbReference type="EMBL" id="RCI05415.1"/>
    </source>
</evidence>
<dbReference type="Gene3D" id="1.20.144.10">
    <property type="entry name" value="Phosphatidic acid phosphatase type 2/haloperoxidase"/>
    <property type="match status" value="1"/>
</dbReference>
<dbReference type="InterPro" id="IPR036938">
    <property type="entry name" value="PAP2/HPO_sf"/>
</dbReference>
<dbReference type="Proteomes" id="UP000253551">
    <property type="component" value="Unassembled WGS sequence"/>
</dbReference>
<dbReference type="AlphaFoldDB" id="A0A367KT93"/>
<sequence length="156" mass="17898">MKAVLYVLTHTRYVTITGVLLAILYFRSFHLIYFTCGAIFTTIEAKILKRIIKQPRPDSNRLRNKTTYGMPSSHSQAISFFATYFQQVALCLSPKCMLGIPPNVFALLLDLFSFSVIWSRVYLGHHTKSQVFVGTALGITSALGWFRLWQTYFQMQ</sequence>
<comment type="caution">
    <text evidence="3">The sequence shown here is derived from an EMBL/GenBank/DDBJ whole genome shotgun (WGS) entry which is preliminary data.</text>
</comment>
<keyword evidence="1" id="KW-1133">Transmembrane helix</keyword>
<dbReference type="PANTHER" id="PTHR14969">
    <property type="entry name" value="SPHINGOSINE-1-PHOSPHATE PHOSPHOHYDROLASE"/>
    <property type="match status" value="1"/>
</dbReference>
<protein>
    <recommendedName>
        <fullName evidence="2">Phosphatidic acid phosphatase type 2/haloperoxidase domain-containing protein</fullName>
    </recommendedName>
</protein>
<feature type="transmembrane region" description="Helical" evidence="1">
    <location>
        <begin position="104"/>
        <end position="123"/>
    </location>
</feature>